<sequence>MIRWWHRAVLGHTQEHRRVTVPLFDPFAKGELIVCSCHRSWAR</sequence>
<dbReference type="RefSeq" id="YP_010059811.1">
    <property type="nucleotide sequence ID" value="NC_054727.1"/>
</dbReference>
<dbReference type="GeneID" id="64767043"/>
<keyword evidence="2" id="KW-1185">Reference proteome</keyword>
<dbReference type="KEGG" id="vg:64767043"/>
<reference evidence="1 2" key="1">
    <citation type="submission" date="2019-05" db="EMBL/GenBank/DDBJ databases">
        <authorList>
            <person name="Pope W.H."/>
            <person name="Garlena R.A."/>
            <person name="Russell D.A."/>
            <person name="Jacobs-Sera D."/>
            <person name="Hatfull G.F."/>
        </authorList>
    </citation>
    <scope>NUCLEOTIDE SEQUENCE [LARGE SCALE GENOMIC DNA]</scope>
</reference>
<dbReference type="Proteomes" id="UP000316777">
    <property type="component" value="Segment"/>
</dbReference>
<organism evidence="1 2">
    <name type="scientific">Mycobacterium phage Phrappuccino</name>
    <dbReference type="NCBI Taxonomy" id="2591223"/>
    <lineage>
        <taxon>Viruses</taxon>
        <taxon>Duplodnaviria</taxon>
        <taxon>Heunggongvirae</taxon>
        <taxon>Uroviricota</taxon>
        <taxon>Caudoviricetes</taxon>
        <taxon>Phrappuccinovirus</taxon>
        <taxon>Phrappuccinovirus phrappuccino</taxon>
        <taxon>Phreappuccinovirus Phrappuccino</taxon>
    </lineage>
</organism>
<name>A0A514DDX6_9CAUD</name>
<evidence type="ECO:0000313" key="2">
    <source>
        <dbReference type="Proteomes" id="UP000316777"/>
    </source>
</evidence>
<evidence type="ECO:0000313" key="1">
    <source>
        <dbReference type="EMBL" id="QDH91797.1"/>
    </source>
</evidence>
<dbReference type="EMBL" id="MK937592">
    <property type="protein sequence ID" value="QDH91797.1"/>
    <property type="molecule type" value="Genomic_DNA"/>
</dbReference>
<gene>
    <name evidence="1" type="primary">122</name>
    <name evidence="1" type="ORF">SEA_PHRAPPUCCINO_122</name>
</gene>
<accession>A0A514DDX6</accession>
<proteinExistence type="predicted"/>
<protein>
    <submittedName>
        <fullName evidence="1">Uncharacterized protein</fullName>
    </submittedName>
</protein>